<evidence type="ECO:0000313" key="6">
    <source>
        <dbReference type="Proteomes" id="UP001589776"/>
    </source>
</evidence>
<organism evidence="5 6">
    <name type="scientific">Paenibacillus chartarius</name>
    <dbReference type="NCBI Taxonomy" id="747481"/>
    <lineage>
        <taxon>Bacteria</taxon>
        <taxon>Bacillati</taxon>
        <taxon>Bacillota</taxon>
        <taxon>Bacilli</taxon>
        <taxon>Bacillales</taxon>
        <taxon>Paenibacillaceae</taxon>
        <taxon>Paenibacillus</taxon>
    </lineage>
</organism>
<evidence type="ECO:0000256" key="1">
    <source>
        <dbReference type="ARBA" id="ARBA00006926"/>
    </source>
</evidence>
<reference evidence="5 6" key="1">
    <citation type="submission" date="2024-09" db="EMBL/GenBank/DDBJ databases">
        <authorList>
            <person name="Sun Q."/>
            <person name="Mori K."/>
        </authorList>
    </citation>
    <scope>NUCLEOTIDE SEQUENCE [LARGE SCALE GENOMIC DNA]</scope>
    <source>
        <strain evidence="5 6">CCM 7759</strain>
    </source>
</reference>
<dbReference type="PANTHER" id="PTHR11592:SF78">
    <property type="entry name" value="GLUTATHIONE PEROXIDASE"/>
    <property type="match status" value="1"/>
</dbReference>
<dbReference type="Pfam" id="PF00255">
    <property type="entry name" value="GSHPx"/>
    <property type="match status" value="1"/>
</dbReference>
<keyword evidence="2 4" id="KW-0575">Peroxidase</keyword>
<evidence type="ECO:0000256" key="3">
    <source>
        <dbReference type="ARBA" id="ARBA00023002"/>
    </source>
</evidence>
<evidence type="ECO:0000256" key="4">
    <source>
        <dbReference type="RuleBase" id="RU000499"/>
    </source>
</evidence>
<dbReference type="SUPFAM" id="SSF52833">
    <property type="entry name" value="Thioredoxin-like"/>
    <property type="match status" value="1"/>
</dbReference>
<dbReference type="PROSITE" id="PS51355">
    <property type="entry name" value="GLUTATHIONE_PEROXID_3"/>
    <property type="match status" value="1"/>
</dbReference>
<dbReference type="Proteomes" id="UP001589776">
    <property type="component" value="Unassembled WGS sequence"/>
</dbReference>
<dbReference type="CDD" id="cd00340">
    <property type="entry name" value="GSH_Peroxidase"/>
    <property type="match status" value="1"/>
</dbReference>
<sequence length="158" mass="17579">MSRLYDLTVTTSKGQAKPLADYEGKPLLIVNLASECGLTPQYAGLQKLYETYQERGLHILGFPCNDFGGQEPGTIGEIEQFCSRNYGVTFELFDKVAILGEDKHPLYAYLTTHAEPAGDVSWNFEKFLIDRSGHIAGRFSPKVTPEDETLRSAIETVL</sequence>
<gene>
    <name evidence="5" type="ORF">ACFFK0_30350</name>
</gene>
<accession>A0ABV6DVK6</accession>
<evidence type="ECO:0000256" key="2">
    <source>
        <dbReference type="ARBA" id="ARBA00022559"/>
    </source>
</evidence>
<comment type="caution">
    <text evidence="5">The sequence shown here is derived from an EMBL/GenBank/DDBJ whole genome shotgun (WGS) entry which is preliminary data.</text>
</comment>
<dbReference type="EMBL" id="JBHLWN010000124">
    <property type="protein sequence ID" value="MFC0216703.1"/>
    <property type="molecule type" value="Genomic_DNA"/>
</dbReference>
<keyword evidence="6" id="KW-1185">Reference proteome</keyword>
<dbReference type="Gene3D" id="3.40.30.10">
    <property type="entry name" value="Glutaredoxin"/>
    <property type="match status" value="1"/>
</dbReference>
<dbReference type="PRINTS" id="PR01011">
    <property type="entry name" value="GLUTPROXDASE"/>
</dbReference>
<dbReference type="GO" id="GO:0004601">
    <property type="term" value="F:peroxidase activity"/>
    <property type="evidence" value="ECO:0007669"/>
    <property type="project" value="UniProtKB-KW"/>
</dbReference>
<name>A0ABV6DVK6_9BACL</name>
<proteinExistence type="inferred from homology"/>
<dbReference type="InterPro" id="IPR000889">
    <property type="entry name" value="Glutathione_peroxidase"/>
</dbReference>
<keyword evidence="3 4" id="KW-0560">Oxidoreductase</keyword>
<evidence type="ECO:0000313" key="5">
    <source>
        <dbReference type="EMBL" id="MFC0216703.1"/>
    </source>
</evidence>
<dbReference type="RefSeq" id="WP_377475134.1">
    <property type="nucleotide sequence ID" value="NZ_JBHLWN010000124.1"/>
</dbReference>
<dbReference type="InterPro" id="IPR036249">
    <property type="entry name" value="Thioredoxin-like_sf"/>
</dbReference>
<dbReference type="PANTHER" id="PTHR11592">
    <property type="entry name" value="GLUTATHIONE PEROXIDASE"/>
    <property type="match status" value="1"/>
</dbReference>
<comment type="similarity">
    <text evidence="1 4">Belongs to the glutathione peroxidase family.</text>
</comment>
<dbReference type="PIRSF" id="PIRSF000303">
    <property type="entry name" value="Glutathion_perox"/>
    <property type="match status" value="1"/>
</dbReference>
<protein>
    <recommendedName>
        <fullName evidence="4">Glutathione peroxidase</fullName>
    </recommendedName>
</protein>